<evidence type="ECO:0000313" key="2">
    <source>
        <dbReference type="Proteomes" id="UP000253606"/>
    </source>
</evidence>
<reference evidence="1 2" key="1">
    <citation type="journal article" date="2018" name="Front. Microbiol.">
        <title>Hydrolytic Capabilities as a Key to Environmental Success: Chitinolytic and Cellulolytic Acidobacteria From Acidic Sub-arctic Soils and Boreal Peatlands.</title>
        <authorList>
            <person name="Belova S.E."/>
            <person name="Ravin N.V."/>
            <person name="Pankratov T.A."/>
            <person name="Rakitin A.L."/>
            <person name="Ivanova A.A."/>
            <person name="Beletsky A.V."/>
            <person name="Mardanov A.V."/>
            <person name="Sinninghe Damste J.S."/>
            <person name="Dedysh S.N."/>
        </authorList>
    </citation>
    <scope>NUCLEOTIDE SEQUENCE [LARGE SCALE GENOMIC DNA]</scope>
    <source>
        <strain evidence="1 2">SBC82</strain>
    </source>
</reference>
<dbReference type="Proteomes" id="UP000253606">
    <property type="component" value="Chromosome"/>
</dbReference>
<protein>
    <submittedName>
        <fullName evidence="1">Uncharacterized protein</fullName>
    </submittedName>
</protein>
<keyword evidence="2" id="KW-1185">Reference proteome</keyword>
<organism evidence="1 2">
    <name type="scientific">Acidisarcina polymorpha</name>
    <dbReference type="NCBI Taxonomy" id="2211140"/>
    <lineage>
        <taxon>Bacteria</taxon>
        <taxon>Pseudomonadati</taxon>
        <taxon>Acidobacteriota</taxon>
        <taxon>Terriglobia</taxon>
        <taxon>Terriglobales</taxon>
        <taxon>Acidobacteriaceae</taxon>
        <taxon>Acidisarcina</taxon>
    </lineage>
</organism>
<gene>
    <name evidence="1" type="ORF">ACPOL_0642</name>
</gene>
<sequence length="97" mass="10576">MNTDFQMWVQGKANRVENLDQNGVNVRGLSDLQKRVGPVATGLRRLHGSLAVSERNSGMFDVGSPRVSQLHLFSITLEKCSPGFALCALNAPAQPRL</sequence>
<proteinExistence type="predicted"/>
<dbReference type="EMBL" id="CP030840">
    <property type="protein sequence ID" value="AXC10011.1"/>
    <property type="molecule type" value="Genomic_DNA"/>
</dbReference>
<name>A0A2Z5FT39_9BACT</name>
<dbReference type="AlphaFoldDB" id="A0A2Z5FT39"/>
<evidence type="ECO:0000313" key="1">
    <source>
        <dbReference type="EMBL" id="AXC10011.1"/>
    </source>
</evidence>
<accession>A0A2Z5FT39</accession>
<dbReference type="KEGG" id="abas:ACPOL_0642"/>